<dbReference type="Pfam" id="PF00646">
    <property type="entry name" value="F-box"/>
    <property type="match status" value="1"/>
</dbReference>
<dbReference type="InterPro" id="IPR036047">
    <property type="entry name" value="F-box-like_dom_sf"/>
</dbReference>
<keyword evidence="3" id="KW-1185">Reference proteome</keyword>
<name>A0AA41VGI8_PAPNU</name>
<dbReference type="PANTHER" id="PTHR31672">
    <property type="entry name" value="BNACNNG10540D PROTEIN"/>
    <property type="match status" value="1"/>
</dbReference>
<dbReference type="InterPro" id="IPR013187">
    <property type="entry name" value="F-box-assoc_dom_typ3"/>
</dbReference>
<comment type="caution">
    <text evidence="2">The sequence shown here is derived from an EMBL/GenBank/DDBJ whole genome shotgun (WGS) entry which is preliminary data.</text>
</comment>
<dbReference type="Proteomes" id="UP001177140">
    <property type="component" value="Unassembled WGS sequence"/>
</dbReference>
<accession>A0AA41VGI8</accession>
<dbReference type="AlphaFoldDB" id="A0AA41VGI8"/>
<feature type="domain" description="F-box" evidence="1">
    <location>
        <begin position="7"/>
        <end position="60"/>
    </location>
</feature>
<dbReference type="InterPro" id="IPR001810">
    <property type="entry name" value="F-box_dom"/>
</dbReference>
<dbReference type="InterPro" id="IPR015915">
    <property type="entry name" value="Kelch-typ_b-propeller"/>
</dbReference>
<evidence type="ECO:0000313" key="2">
    <source>
        <dbReference type="EMBL" id="MCL7040867.1"/>
    </source>
</evidence>
<dbReference type="EMBL" id="JAJJMA010217345">
    <property type="protein sequence ID" value="MCL7040867.1"/>
    <property type="molecule type" value="Genomic_DNA"/>
</dbReference>
<dbReference type="SUPFAM" id="SSF50965">
    <property type="entry name" value="Galactose oxidase, central domain"/>
    <property type="match status" value="1"/>
</dbReference>
<evidence type="ECO:0000313" key="3">
    <source>
        <dbReference type="Proteomes" id="UP001177140"/>
    </source>
</evidence>
<dbReference type="InterPro" id="IPR050796">
    <property type="entry name" value="SCF_F-box_component"/>
</dbReference>
<dbReference type="Pfam" id="PF08268">
    <property type="entry name" value="FBA_3"/>
    <property type="match status" value="1"/>
</dbReference>
<dbReference type="Gene3D" id="2.120.10.80">
    <property type="entry name" value="Kelch-type beta propeller"/>
    <property type="match status" value="1"/>
</dbReference>
<dbReference type="SUPFAM" id="SSF81383">
    <property type="entry name" value="F-box domain"/>
    <property type="match status" value="1"/>
</dbReference>
<proteinExistence type="predicted"/>
<evidence type="ECO:0000259" key="1">
    <source>
        <dbReference type="PROSITE" id="PS50181"/>
    </source>
</evidence>
<dbReference type="InterPro" id="IPR011043">
    <property type="entry name" value="Gal_Oxase/kelch_b-propeller"/>
</dbReference>
<gene>
    <name evidence="2" type="ORF">MKW94_011260</name>
</gene>
<organism evidence="2 3">
    <name type="scientific">Papaver nudicaule</name>
    <name type="common">Iceland poppy</name>
    <dbReference type="NCBI Taxonomy" id="74823"/>
    <lineage>
        <taxon>Eukaryota</taxon>
        <taxon>Viridiplantae</taxon>
        <taxon>Streptophyta</taxon>
        <taxon>Embryophyta</taxon>
        <taxon>Tracheophyta</taxon>
        <taxon>Spermatophyta</taxon>
        <taxon>Magnoliopsida</taxon>
        <taxon>Ranunculales</taxon>
        <taxon>Papaveraceae</taxon>
        <taxon>Papaveroideae</taxon>
        <taxon>Papaver</taxon>
    </lineage>
</organism>
<protein>
    <recommendedName>
        <fullName evidence="1">F-box domain-containing protein</fullName>
    </recommendedName>
</protein>
<dbReference type="PANTHER" id="PTHR31672:SF7">
    <property type="entry name" value="F-BOX DOMAIN-CONTAINING PROTEIN"/>
    <property type="match status" value="1"/>
</dbReference>
<sequence length="376" mass="43151">MKKRRDRNPWNMLSDEMVETVLALLPTLDFYRSQFVCKRWSSIINSPTFQTASHEIFNRRPWFLIFNKLPASVLVYDMEICDWRTRLELLLPTQIRKKPCIPVVSSGGLMCFQSVANSYVVCNPFTGSVRSLPRFRLSKKFRGGWIAMHVPQGSNSYKLFLVCGTWPDMVMKVFSPGEKRAMWKSLSLKLLTKEHEPWSIWDRGVTVIGNEQQILLYYLTLDGNLVCIDTEKCTIAIYSRLLEGDNFFTMDLVECGGRVFVAVLMETGGMSSSMKRMLHVWEFDIELAAWKQTSVLPANLSKDYYNNEALITCSGHGEYIMICVNSIIEDTSFNHVVIYNLKENTWTDLSPCSGDCNGDVKVLLPYSFKPDIKARV</sequence>
<dbReference type="Gene3D" id="1.20.1280.50">
    <property type="match status" value="1"/>
</dbReference>
<dbReference type="PROSITE" id="PS50181">
    <property type="entry name" value="FBOX"/>
    <property type="match status" value="1"/>
</dbReference>
<reference evidence="2" key="1">
    <citation type="submission" date="2022-03" db="EMBL/GenBank/DDBJ databases">
        <title>A functionally conserved STORR gene fusion in Papaver species that diverged 16.8 million years ago.</title>
        <authorList>
            <person name="Catania T."/>
        </authorList>
    </citation>
    <scope>NUCLEOTIDE SEQUENCE</scope>
    <source>
        <strain evidence="2">S-191538</strain>
    </source>
</reference>